<dbReference type="EMBL" id="MBDO02000111">
    <property type="protein sequence ID" value="RLN62812.1"/>
    <property type="molecule type" value="Genomic_DNA"/>
</dbReference>
<sequence>MASTLQDGDDNAPLDFLEFKTLSPMSPTMQRALCEAFSDDTEPREDQRWQDVVTLSPIDKSSTISSRDSAEAKRAKRSAIEKKSRQRRQNVLGRMREEVRQLENMYAEMVKKSADARRQEENGILLDNRALSVGVLGHKYSQLSLIVQALGEDRARMLKLLETHDVFQRTAEAMAKRSDGCHEAQDRQDQQGELACDTGLPRSSSFGVTIPKRSPAECYELVRETYEMIQRFDDGGHFVSTGANFMGWTDKRKHDKSGSLLYGFAKNFPLESAEGLLMRTWDVFCHADSMAHLSFDASVTTRFQIVQQLGDDLCIIRRDHKFPNMPMNFLTVHIVFRIQTATGFTLCMRTIPSPHLKEALEPHEYFYDVFHWTHFNNLFNDDGHPAGCEITTGGYVGDVKQLISKYWLFELVVSVLRWENRIMELMSSQHELPLHDGDVDAVLNYSQSHAEKPNQKKKPAKDSSSDQRARRSEIEKKSRQRRQGSLKVMRDEVKVLEREYLRLASRATKATQDSACTSSEDDSSESDHHERGILLDPTQVNALRKKFLRLSSEAAALRKEQKQLHKILNVQQLFRDSFKALATEFVTPGGSDPRWDTVSHANFKPLAMETCFAIMRESYETIASFEAGQDFMTTGASLFGWSDRRRLDDDDSKMIFCFRKAFEDRNTEHLMEESWRTFSDLEFMRRVIFSSQVNLDLEILQVVNRDALVVRRHTRYAAMGRSFHTVYLLFRVQTAQGYTVCFRTIPAPGIQQALGEGELWIDLFHWTALTRVPDANGMLTGCEISFGGSIGASVMNFATHWMLELIMTVVRWENACVAPLFIK</sequence>
<dbReference type="Proteomes" id="UP000277300">
    <property type="component" value="Unassembled WGS sequence"/>
</dbReference>
<organism evidence="3 4">
    <name type="scientific">Phytophthora kernoviae</name>
    <dbReference type="NCBI Taxonomy" id="325452"/>
    <lineage>
        <taxon>Eukaryota</taxon>
        <taxon>Sar</taxon>
        <taxon>Stramenopiles</taxon>
        <taxon>Oomycota</taxon>
        <taxon>Peronosporomycetes</taxon>
        <taxon>Peronosporales</taxon>
        <taxon>Peronosporaceae</taxon>
        <taxon>Phytophthora</taxon>
    </lineage>
</organism>
<name>A0A3F2RRF7_9STRA</name>
<evidence type="ECO:0000313" key="3">
    <source>
        <dbReference type="EMBL" id="RLN62812.1"/>
    </source>
</evidence>
<gene>
    <name evidence="2" type="ORF">BBJ29_003222</name>
    <name evidence="3" type="ORF">BBP00_00004519</name>
</gene>
<evidence type="ECO:0000256" key="1">
    <source>
        <dbReference type="SAM" id="MobiDB-lite"/>
    </source>
</evidence>
<feature type="compositionally biased region" description="Basic and acidic residues" evidence="1">
    <location>
        <begin position="68"/>
        <end position="83"/>
    </location>
</feature>
<dbReference type="Proteomes" id="UP000284657">
    <property type="component" value="Unassembled WGS sequence"/>
</dbReference>
<dbReference type="AlphaFoldDB" id="A0A3F2RRF7"/>
<dbReference type="EMBL" id="MBAD02002814">
    <property type="protein sequence ID" value="RLN44183.1"/>
    <property type="molecule type" value="Genomic_DNA"/>
</dbReference>
<protein>
    <recommendedName>
        <fullName evidence="6">BZIP domain-containing protein</fullName>
    </recommendedName>
</protein>
<evidence type="ECO:0000313" key="5">
    <source>
        <dbReference type="Proteomes" id="UP000284657"/>
    </source>
</evidence>
<accession>A0A3F2RRF7</accession>
<dbReference type="OrthoDB" id="162247at2759"/>
<feature type="region of interest" description="Disordered" evidence="1">
    <location>
        <begin position="448"/>
        <end position="486"/>
    </location>
</feature>
<reference evidence="4 5" key="1">
    <citation type="submission" date="2018-07" db="EMBL/GenBank/DDBJ databases">
        <title>Genome sequencing of oomycete isolates from Chile give support for New Zealand origin for Phytophthora kernoviae and make available the first Nothophytophthora sp. genome.</title>
        <authorList>
            <person name="Studholme D.J."/>
            <person name="Sanfuentes E."/>
            <person name="Panda P."/>
            <person name="Hill R."/>
            <person name="Sambles C."/>
            <person name="Grant M."/>
            <person name="Williams N.M."/>
            <person name="Mcdougal R.L."/>
        </authorList>
    </citation>
    <scope>NUCLEOTIDE SEQUENCE [LARGE SCALE GENOMIC DNA]</scope>
    <source>
        <strain evidence="3">Chile6</strain>
        <strain evidence="2">Chile7</strain>
    </source>
</reference>
<feature type="region of interest" description="Disordered" evidence="1">
    <location>
        <begin position="60"/>
        <end position="90"/>
    </location>
</feature>
<feature type="region of interest" description="Disordered" evidence="1">
    <location>
        <begin position="511"/>
        <end position="535"/>
    </location>
</feature>
<proteinExistence type="predicted"/>
<comment type="caution">
    <text evidence="3">The sequence shown here is derived from an EMBL/GenBank/DDBJ whole genome shotgun (WGS) entry which is preliminary data.</text>
</comment>
<evidence type="ECO:0000313" key="4">
    <source>
        <dbReference type="Proteomes" id="UP000277300"/>
    </source>
</evidence>
<feature type="compositionally biased region" description="Basic and acidic residues" evidence="1">
    <location>
        <begin position="449"/>
        <end position="477"/>
    </location>
</feature>
<evidence type="ECO:0008006" key="6">
    <source>
        <dbReference type="Google" id="ProtNLM"/>
    </source>
</evidence>
<evidence type="ECO:0000313" key="2">
    <source>
        <dbReference type="EMBL" id="RLN44183.1"/>
    </source>
</evidence>